<dbReference type="PANTHER" id="PTHR40465:SF1">
    <property type="entry name" value="DUF6534 DOMAIN-CONTAINING PROTEIN"/>
    <property type="match status" value="1"/>
</dbReference>
<reference evidence="3" key="1">
    <citation type="submission" date="2023-03" db="EMBL/GenBank/DDBJ databases">
        <title>Massive genome expansion in bonnet fungi (Mycena s.s.) driven by repeated elements and novel gene families across ecological guilds.</title>
        <authorList>
            <consortium name="Lawrence Berkeley National Laboratory"/>
            <person name="Harder C.B."/>
            <person name="Miyauchi S."/>
            <person name="Viragh M."/>
            <person name="Kuo A."/>
            <person name="Thoen E."/>
            <person name="Andreopoulos B."/>
            <person name="Lu D."/>
            <person name="Skrede I."/>
            <person name="Drula E."/>
            <person name="Henrissat B."/>
            <person name="Morin E."/>
            <person name="Kohler A."/>
            <person name="Barry K."/>
            <person name="LaButti K."/>
            <person name="Morin E."/>
            <person name="Salamov A."/>
            <person name="Lipzen A."/>
            <person name="Mereny Z."/>
            <person name="Hegedus B."/>
            <person name="Baldrian P."/>
            <person name="Stursova M."/>
            <person name="Weitz H."/>
            <person name="Taylor A."/>
            <person name="Grigoriev I.V."/>
            <person name="Nagy L.G."/>
            <person name="Martin F."/>
            <person name="Kauserud H."/>
        </authorList>
    </citation>
    <scope>NUCLEOTIDE SEQUENCE</scope>
    <source>
        <strain evidence="3">CBHHK173m</strain>
    </source>
</reference>
<accession>A0AAD6XLE1</accession>
<name>A0AAD6XLE1_9AGAR</name>
<dbReference type="EMBL" id="JARJCN010000061">
    <property type="protein sequence ID" value="KAJ7079299.1"/>
    <property type="molecule type" value="Genomic_DNA"/>
</dbReference>
<comment type="caution">
    <text evidence="3">The sequence shown here is derived from an EMBL/GenBank/DDBJ whole genome shotgun (WGS) entry which is preliminary data.</text>
</comment>
<keyword evidence="1" id="KW-0472">Membrane</keyword>
<organism evidence="3 4">
    <name type="scientific">Mycena belliarum</name>
    <dbReference type="NCBI Taxonomy" id="1033014"/>
    <lineage>
        <taxon>Eukaryota</taxon>
        <taxon>Fungi</taxon>
        <taxon>Dikarya</taxon>
        <taxon>Basidiomycota</taxon>
        <taxon>Agaricomycotina</taxon>
        <taxon>Agaricomycetes</taxon>
        <taxon>Agaricomycetidae</taxon>
        <taxon>Agaricales</taxon>
        <taxon>Marasmiineae</taxon>
        <taxon>Mycenaceae</taxon>
        <taxon>Mycena</taxon>
    </lineage>
</organism>
<dbReference type="InterPro" id="IPR045339">
    <property type="entry name" value="DUF6534"/>
</dbReference>
<evidence type="ECO:0000313" key="3">
    <source>
        <dbReference type="EMBL" id="KAJ7079299.1"/>
    </source>
</evidence>
<feature type="transmembrane region" description="Helical" evidence="1">
    <location>
        <begin position="52"/>
        <end position="74"/>
    </location>
</feature>
<feature type="domain" description="DUF6534" evidence="2">
    <location>
        <begin position="1"/>
        <end position="79"/>
    </location>
</feature>
<dbReference type="PANTHER" id="PTHR40465">
    <property type="entry name" value="CHROMOSOME 1, WHOLE GENOME SHOTGUN SEQUENCE"/>
    <property type="match status" value="1"/>
</dbReference>
<protein>
    <recommendedName>
        <fullName evidence="2">DUF6534 domain-containing protein</fullName>
    </recommendedName>
</protein>
<dbReference type="Proteomes" id="UP001222325">
    <property type="component" value="Unassembled WGS sequence"/>
</dbReference>
<keyword evidence="4" id="KW-1185">Reference proteome</keyword>
<proteinExistence type="predicted"/>
<keyword evidence="1" id="KW-1133">Transmembrane helix</keyword>
<gene>
    <name evidence="3" type="ORF">B0H15DRAFT_518880</name>
</gene>
<dbReference type="AlphaFoldDB" id="A0AAD6XLE1"/>
<keyword evidence="1" id="KW-0812">Transmembrane</keyword>
<evidence type="ECO:0000259" key="2">
    <source>
        <dbReference type="Pfam" id="PF20152"/>
    </source>
</evidence>
<evidence type="ECO:0000313" key="4">
    <source>
        <dbReference type="Proteomes" id="UP001222325"/>
    </source>
</evidence>
<evidence type="ECO:0000256" key="1">
    <source>
        <dbReference type="SAM" id="Phobius"/>
    </source>
</evidence>
<dbReference type="Pfam" id="PF20152">
    <property type="entry name" value="DUF6534"/>
    <property type="match status" value="1"/>
</dbReference>
<feature type="transmembrane region" description="Helical" evidence="1">
    <location>
        <begin position="20"/>
        <end position="46"/>
    </location>
</feature>
<sequence length="144" mass="15762">MVIVLKRARSHSSFKQTESLLNRLITLTIETGAITAGFALLTLVLFKVTPEYYYFLVAEFILGKMYSNVLFTTLNGRRRSPDMSPNLSNMGTLNFGTELGRIASPQLSREPRAGSASIGVVISTTVNTDASTRDESYAKGSIAF</sequence>